<dbReference type="SUPFAM" id="SSF51735">
    <property type="entry name" value="NAD(P)-binding Rossmann-fold domains"/>
    <property type="match status" value="1"/>
</dbReference>
<protein>
    <submittedName>
        <fullName evidence="3">Inositol-1-phosphate synthase</fullName>
        <ecNumber evidence="3">5.5.1.4</ecNumber>
    </submittedName>
</protein>
<dbReference type="AlphaFoldDB" id="A0A3B1DUB7"/>
<name>A0A3B1DUB7_9ZZZZ</name>
<accession>A0A3B1DUB7</accession>
<dbReference type="PANTHER" id="PTHR11510">
    <property type="entry name" value="MYO-INOSITOL-1 PHOSPHATE SYNTHASE"/>
    <property type="match status" value="1"/>
</dbReference>
<proteinExistence type="inferred from homology"/>
<dbReference type="Pfam" id="PF01658">
    <property type="entry name" value="Inos-1-P_synth"/>
    <property type="match status" value="1"/>
</dbReference>
<evidence type="ECO:0000313" key="3">
    <source>
        <dbReference type="EMBL" id="VAX38740.1"/>
    </source>
</evidence>
<dbReference type="InterPro" id="IPR013021">
    <property type="entry name" value="Myo-inos-1-P_Synthase_GAPDH"/>
</dbReference>
<sequence length="405" mass="44267">MSSGKIGIWLVGAWGGVSTTVAVGLSSLQKKLSAETGLVSALPQFAQCDLATWDQFIIGGHEVRTTNYATEANVLFEQSRVFSAHLLEQVAPTLSAFDKNIKPGTLINVGDTIESFAADDAKSHRGETPSVALQRIEADLNAFRNEHDLEQVIVVNLSSTEPGMAEDASGLSWQEVATRLEKNANTTLLASSLYAVAAMRAHCAYVNFTPSVGSDLPCLKELALEQNVLHAGRDGKTGETLLKSVLAPMFAARNLQVMSWVGHNIFGNMDGKVLDDPINKATKVHSKDHLLTEIFGYQPQSLVSIEYIESLGDWKTAWDHIHFNGFLNTPMTLQLTWQGCDSLLAAPLVLDLVRFTEREQRRGGKGVMKHLASFFKSPMDAESPEFAHQFQKLGEWAAKVTKKAN</sequence>
<dbReference type="PIRSF" id="PIRSF015578">
    <property type="entry name" value="Myoinos-ppht_syn"/>
    <property type="match status" value="1"/>
</dbReference>
<feature type="domain" description="Myo-inositol-1-phosphate synthase GAPDH-like" evidence="2">
    <location>
        <begin position="238"/>
        <end position="342"/>
    </location>
</feature>
<evidence type="ECO:0000256" key="1">
    <source>
        <dbReference type="ARBA" id="ARBA00010813"/>
    </source>
</evidence>
<gene>
    <name evidence="3" type="ORF">MNBD_PLANCTO02-578</name>
</gene>
<dbReference type="EMBL" id="UOGL01000253">
    <property type="protein sequence ID" value="VAX38740.1"/>
    <property type="molecule type" value="Genomic_DNA"/>
</dbReference>
<keyword evidence="3" id="KW-0413">Isomerase</keyword>
<organism evidence="3">
    <name type="scientific">hydrothermal vent metagenome</name>
    <dbReference type="NCBI Taxonomy" id="652676"/>
    <lineage>
        <taxon>unclassified sequences</taxon>
        <taxon>metagenomes</taxon>
        <taxon>ecological metagenomes</taxon>
    </lineage>
</organism>
<dbReference type="Gene3D" id="3.30.360.10">
    <property type="entry name" value="Dihydrodipicolinate Reductase, domain 2"/>
    <property type="match status" value="1"/>
</dbReference>
<dbReference type="InterPro" id="IPR036291">
    <property type="entry name" value="NAD(P)-bd_dom_sf"/>
</dbReference>
<dbReference type="EC" id="5.5.1.4" evidence="3"/>
<dbReference type="InterPro" id="IPR002587">
    <property type="entry name" value="Myo-inos-1-P_Synthase"/>
</dbReference>
<evidence type="ECO:0000259" key="2">
    <source>
        <dbReference type="Pfam" id="PF01658"/>
    </source>
</evidence>
<dbReference type="Pfam" id="PF07994">
    <property type="entry name" value="NAD_binding_5"/>
    <property type="match status" value="1"/>
</dbReference>
<dbReference type="GO" id="GO:0006021">
    <property type="term" value="P:inositol biosynthetic process"/>
    <property type="evidence" value="ECO:0007669"/>
    <property type="project" value="InterPro"/>
</dbReference>
<dbReference type="Gene3D" id="3.40.50.720">
    <property type="entry name" value="NAD(P)-binding Rossmann-like Domain"/>
    <property type="match status" value="1"/>
</dbReference>
<dbReference type="SUPFAM" id="SSF55347">
    <property type="entry name" value="Glyceraldehyde-3-phosphate dehydrogenase-like, C-terminal domain"/>
    <property type="match status" value="1"/>
</dbReference>
<dbReference type="GO" id="GO:0004512">
    <property type="term" value="F:inositol-3-phosphate synthase activity"/>
    <property type="evidence" value="ECO:0007669"/>
    <property type="project" value="UniProtKB-EC"/>
</dbReference>
<reference evidence="3" key="1">
    <citation type="submission" date="2018-06" db="EMBL/GenBank/DDBJ databases">
        <authorList>
            <person name="Zhirakovskaya E."/>
        </authorList>
    </citation>
    <scope>NUCLEOTIDE SEQUENCE</scope>
</reference>
<comment type="similarity">
    <text evidence="1">Belongs to the myo-inositol 1-phosphate synthase family.</text>
</comment>
<dbReference type="GO" id="GO:0008654">
    <property type="term" value="P:phospholipid biosynthetic process"/>
    <property type="evidence" value="ECO:0007669"/>
    <property type="project" value="InterPro"/>
</dbReference>